<feature type="chain" id="PRO_5046464584" description="PT repeat-containing protein" evidence="2">
    <location>
        <begin position="25"/>
        <end position="166"/>
    </location>
</feature>
<feature type="region of interest" description="Disordered" evidence="1">
    <location>
        <begin position="26"/>
        <end position="116"/>
    </location>
</feature>
<dbReference type="EMBL" id="JAGGLQ010000007">
    <property type="protein sequence ID" value="MBP2038353.1"/>
    <property type="molecule type" value="Genomic_DNA"/>
</dbReference>
<keyword evidence="4" id="KW-1185">Reference proteome</keyword>
<gene>
    <name evidence="3" type="ORF">J2Z77_004160</name>
</gene>
<feature type="compositionally biased region" description="Gly residues" evidence="1">
    <location>
        <begin position="37"/>
        <end position="50"/>
    </location>
</feature>
<accession>A0ABS4L8C3</accession>
<organism evidence="3 4">
    <name type="scientific">Streptomyces avidinii</name>
    <dbReference type="NCBI Taxonomy" id="1895"/>
    <lineage>
        <taxon>Bacteria</taxon>
        <taxon>Bacillati</taxon>
        <taxon>Actinomycetota</taxon>
        <taxon>Actinomycetes</taxon>
        <taxon>Kitasatosporales</taxon>
        <taxon>Streptomycetaceae</taxon>
        <taxon>Streptomyces</taxon>
    </lineage>
</organism>
<feature type="signal peptide" evidence="2">
    <location>
        <begin position="1"/>
        <end position="24"/>
    </location>
</feature>
<evidence type="ECO:0000313" key="3">
    <source>
        <dbReference type="EMBL" id="MBP2038353.1"/>
    </source>
</evidence>
<dbReference type="RefSeq" id="WP_189971428.1">
    <property type="nucleotide sequence ID" value="NZ_BMVL01000008.1"/>
</dbReference>
<evidence type="ECO:0008006" key="5">
    <source>
        <dbReference type="Google" id="ProtNLM"/>
    </source>
</evidence>
<protein>
    <recommendedName>
        <fullName evidence="5">PT repeat-containing protein</fullName>
    </recommendedName>
</protein>
<sequence length="166" mass="17375">MKRSLIMTTAAVVTGLTLFATACANDASAGKKDSSGGSSGTGSGSSGGDGSVADNAVKMRQCLREHGIDVPDPEPGQDPRGMTLGGDADPQKMQEAMKACGMSTGAGKEPTQEEKDKELEWIRCMRENGVALKDPEYNGGMKSATEIPKGQEKAFEEAQKKCETAR</sequence>
<dbReference type="PROSITE" id="PS51257">
    <property type="entry name" value="PROKAR_LIPOPROTEIN"/>
    <property type="match status" value="1"/>
</dbReference>
<keyword evidence="2" id="KW-0732">Signal</keyword>
<feature type="region of interest" description="Disordered" evidence="1">
    <location>
        <begin position="132"/>
        <end position="153"/>
    </location>
</feature>
<comment type="caution">
    <text evidence="3">The sequence shown here is derived from an EMBL/GenBank/DDBJ whole genome shotgun (WGS) entry which is preliminary data.</text>
</comment>
<evidence type="ECO:0000256" key="2">
    <source>
        <dbReference type="SAM" id="SignalP"/>
    </source>
</evidence>
<name>A0ABS4L8C3_STRAV</name>
<dbReference type="Proteomes" id="UP001519310">
    <property type="component" value="Unassembled WGS sequence"/>
</dbReference>
<proteinExistence type="predicted"/>
<evidence type="ECO:0000313" key="4">
    <source>
        <dbReference type="Proteomes" id="UP001519310"/>
    </source>
</evidence>
<reference evidence="3 4" key="1">
    <citation type="submission" date="2021-03" db="EMBL/GenBank/DDBJ databases">
        <title>Genomic Encyclopedia of Type Strains, Phase IV (KMG-IV): sequencing the most valuable type-strain genomes for metagenomic binning, comparative biology and taxonomic classification.</title>
        <authorList>
            <person name="Goeker M."/>
        </authorList>
    </citation>
    <scope>NUCLEOTIDE SEQUENCE [LARGE SCALE GENOMIC DNA]</scope>
    <source>
        <strain evidence="3 4">DSM 40526</strain>
    </source>
</reference>
<evidence type="ECO:0000256" key="1">
    <source>
        <dbReference type="SAM" id="MobiDB-lite"/>
    </source>
</evidence>